<proteinExistence type="predicted"/>
<dbReference type="AlphaFoldDB" id="A0A448XQU7"/>
<comment type="caution">
    <text evidence="2">The sequence shown here is derived from an EMBL/GenBank/DDBJ whole genome shotgun (WGS) entry which is preliminary data.</text>
</comment>
<protein>
    <submittedName>
        <fullName evidence="2">Uncharacterized protein</fullName>
    </submittedName>
</protein>
<feature type="region of interest" description="Disordered" evidence="1">
    <location>
        <begin position="192"/>
        <end position="219"/>
    </location>
</feature>
<keyword evidence="3" id="KW-1185">Reference proteome</keyword>
<name>A0A448XQU7_9PLAT</name>
<gene>
    <name evidence="2" type="ORF">PXEA_LOCUS36086</name>
</gene>
<organism evidence="2 3">
    <name type="scientific">Protopolystoma xenopodis</name>
    <dbReference type="NCBI Taxonomy" id="117903"/>
    <lineage>
        <taxon>Eukaryota</taxon>
        <taxon>Metazoa</taxon>
        <taxon>Spiralia</taxon>
        <taxon>Lophotrochozoa</taxon>
        <taxon>Platyhelminthes</taxon>
        <taxon>Monogenea</taxon>
        <taxon>Polyopisthocotylea</taxon>
        <taxon>Polystomatidea</taxon>
        <taxon>Polystomatidae</taxon>
        <taxon>Protopolystoma</taxon>
    </lineage>
</organism>
<feature type="compositionally biased region" description="Polar residues" evidence="1">
    <location>
        <begin position="57"/>
        <end position="68"/>
    </location>
</feature>
<feature type="compositionally biased region" description="Pro residues" evidence="1">
    <location>
        <begin position="209"/>
        <end position="219"/>
    </location>
</feature>
<sequence length="393" mass="42629">MLEKNVSCLHCRLVTLHSACTNPASRQGVYPASRPTPHDTATANDEEGDFARETHSPIASPSDTQASTAYGADIPREMSGFAASVRPSPCQLRPQGTLVVKARADKKHDSSMSLPAPPRLLSLSLSLSLAACPAIQRRGLQSPAGSGQPRPSSRGLNRLAGRETAWAPQHQKCPLESSIFCSHRAAPMSAGYQPGLPAPESVSTNARSPRPPPHPPPPPPYYLIPPSDTVFVRVYAGVCSFVRAFVCLLNGCTGCGRRSNIQLCICVWSLSDIHVGKLGKVNRKSQRSVCTQLSGWPKSEIAPYPKFGQTGTVTRGCVEVACVRVYAVLYHSASVCPGRRSEEARERKRATARERTNERRAYASPARDTEEFPRYQPMQSRLARPWPSSPNGV</sequence>
<dbReference type="Proteomes" id="UP000784294">
    <property type="component" value="Unassembled WGS sequence"/>
</dbReference>
<accession>A0A448XQU7</accession>
<evidence type="ECO:0000313" key="2">
    <source>
        <dbReference type="EMBL" id="VEL42646.1"/>
    </source>
</evidence>
<evidence type="ECO:0000313" key="3">
    <source>
        <dbReference type="Proteomes" id="UP000784294"/>
    </source>
</evidence>
<feature type="region of interest" description="Disordered" evidence="1">
    <location>
        <begin position="24"/>
        <end position="68"/>
    </location>
</feature>
<feature type="compositionally biased region" description="Basic and acidic residues" evidence="1">
    <location>
        <begin position="341"/>
        <end position="373"/>
    </location>
</feature>
<dbReference type="EMBL" id="CAAALY010275623">
    <property type="protein sequence ID" value="VEL42646.1"/>
    <property type="molecule type" value="Genomic_DNA"/>
</dbReference>
<reference evidence="2" key="1">
    <citation type="submission" date="2018-11" db="EMBL/GenBank/DDBJ databases">
        <authorList>
            <consortium name="Pathogen Informatics"/>
        </authorList>
    </citation>
    <scope>NUCLEOTIDE SEQUENCE</scope>
</reference>
<feature type="region of interest" description="Disordered" evidence="1">
    <location>
        <begin position="341"/>
        <end position="393"/>
    </location>
</feature>
<evidence type="ECO:0000256" key="1">
    <source>
        <dbReference type="SAM" id="MobiDB-lite"/>
    </source>
</evidence>